<comment type="caution">
    <text evidence="3">The sequence shown here is derived from an EMBL/GenBank/DDBJ whole genome shotgun (WGS) entry which is preliminary data.</text>
</comment>
<evidence type="ECO:0000256" key="1">
    <source>
        <dbReference type="SAM" id="MobiDB-lite"/>
    </source>
</evidence>
<name>A0A941EVM0_9ACTN</name>
<accession>A0A941EVM0</accession>
<evidence type="ECO:0000313" key="3">
    <source>
        <dbReference type="EMBL" id="MBR7837202.1"/>
    </source>
</evidence>
<dbReference type="AlphaFoldDB" id="A0A941EVM0"/>
<feature type="transmembrane region" description="Helical" evidence="2">
    <location>
        <begin position="30"/>
        <end position="49"/>
    </location>
</feature>
<keyword evidence="2" id="KW-0812">Transmembrane</keyword>
<keyword evidence="2" id="KW-1133">Transmembrane helix</keyword>
<evidence type="ECO:0000313" key="4">
    <source>
        <dbReference type="Proteomes" id="UP000675781"/>
    </source>
</evidence>
<dbReference type="EMBL" id="JAGSOG010000187">
    <property type="protein sequence ID" value="MBR7837202.1"/>
    <property type="molecule type" value="Genomic_DNA"/>
</dbReference>
<evidence type="ECO:0000256" key="2">
    <source>
        <dbReference type="SAM" id="Phobius"/>
    </source>
</evidence>
<dbReference type="Proteomes" id="UP000675781">
    <property type="component" value="Unassembled WGS sequence"/>
</dbReference>
<keyword evidence="2" id="KW-0472">Membrane</keyword>
<organism evidence="3 4">
    <name type="scientific">Actinospica durhamensis</name>
    <dbReference type="NCBI Taxonomy" id="1508375"/>
    <lineage>
        <taxon>Bacteria</taxon>
        <taxon>Bacillati</taxon>
        <taxon>Actinomycetota</taxon>
        <taxon>Actinomycetes</taxon>
        <taxon>Catenulisporales</taxon>
        <taxon>Actinospicaceae</taxon>
        <taxon>Actinospica</taxon>
    </lineage>
</organism>
<dbReference type="RefSeq" id="WP_212531671.1">
    <property type="nucleotide sequence ID" value="NZ_JAGSOG010000187.1"/>
</dbReference>
<feature type="region of interest" description="Disordered" evidence="1">
    <location>
        <begin position="1"/>
        <end position="21"/>
    </location>
</feature>
<proteinExistence type="predicted"/>
<feature type="region of interest" description="Disordered" evidence="1">
    <location>
        <begin position="242"/>
        <end position="267"/>
    </location>
</feature>
<feature type="compositionally biased region" description="Polar residues" evidence="1">
    <location>
        <begin position="1"/>
        <end position="12"/>
    </location>
</feature>
<protein>
    <submittedName>
        <fullName evidence="3">DUF4097 family beta strand repeat protein</fullName>
    </submittedName>
</protein>
<reference evidence="3" key="1">
    <citation type="submission" date="2021-04" db="EMBL/GenBank/DDBJ databases">
        <title>Genome based classification of Actinospica acidithermotolerans sp. nov., an actinobacterium isolated from an Indonesian hot spring.</title>
        <authorList>
            <person name="Kusuma A.B."/>
            <person name="Putra K.E."/>
            <person name="Nafisah S."/>
            <person name="Loh J."/>
            <person name="Nouioui I."/>
            <person name="Goodfellow M."/>
        </authorList>
    </citation>
    <scope>NUCLEOTIDE SEQUENCE</scope>
    <source>
        <strain evidence="3">CSCA 57</strain>
    </source>
</reference>
<keyword evidence="4" id="KW-1185">Reference proteome</keyword>
<sequence>MATDNATEQGQGTASAPAAPAVTRTRAKPLLASAAIVFGLGVTAMIWHATSHPAPGAASASHGADGVKLVELDGFNGKLTVAADGSAQIAATAQPVDGDQAPGLEFHLNAATHVLTLACYDRDGGQDPIPCPADAYAVSLPSGVGLTLNKFSGQADLADLSGPVALTASSVDINAVGLKTADFTAAVTSGTLNAVFATAPTAVDVSISSAQATLHLPGTVEYTVQQQVTSGYVGVSIPQAAGATPGAGATPTPSATDTTGATNPTGTATATTAAHTVLAKVNSGEISLVTN</sequence>
<gene>
    <name evidence="3" type="ORF">KDL01_28250</name>
</gene>